<name>A0A9E8LSV6_9BACI</name>
<sequence length="77" mass="8838">MNRCIGSNGRITEVVGMEDNIDTFFMNSEEHTIKHKKDEAGIGSIMKIILLNDPKMNDERERVLMIRDSLIKQSLCN</sequence>
<organism evidence="1 2">
    <name type="scientific">Fervidibacillus albus</name>
    <dbReference type="NCBI Taxonomy" id="2980026"/>
    <lineage>
        <taxon>Bacteria</taxon>
        <taxon>Bacillati</taxon>
        <taxon>Bacillota</taxon>
        <taxon>Bacilli</taxon>
        <taxon>Bacillales</taxon>
        <taxon>Bacillaceae</taxon>
        <taxon>Fervidibacillus</taxon>
    </lineage>
</organism>
<reference evidence="1" key="1">
    <citation type="submission" date="2022-09" db="EMBL/GenBank/DDBJ databases">
        <title>Complete Genomes of Fervidibacillus albus and Fervidibacillus halotolerans isolated from tidal flat sediments.</title>
        <authorList>
            <person name="Kwon K.K."/>
            <person name="Yang S.-H."/>
            <person name="Park M.J."/>
            <person name="Oh H.-M."/>
        </authorList>
    </citation>
    <scope>NUCLEOTIDE SEQUENCE</scope>
    <source>
        <strain evidence="1">MEBiC13591</strain>
    </source>
</reference>
<evidence type="ECO:0000313" key="2">
    <source>
        <dbReference type="Proteomes" id="UP001164718"/>
    </source>
</evidence>
<protein>
    <submittedName>
        <fullName evidence="1">Uncharacterized protein</fullName>
    </submittedName>
</protein>
<keyword evidence="2" id="KW-1185">Reference proteome</keyword>
<evidence type="ECO:0000313" key="1">
    <source>
        <dbReference type="EMBL" id="WAA08982.1"/>
    </source>
</evidence>
<dbReference type="EMBL" id="CP106878">
    <property type="protein sequence ID" value="WAA08982.1"/>
    <property type="molecule type" value="Genomic_DNA"/>
</dbReference>
<dbReference type="Proteomes" id="UP001164718">
    <property type="component" value="Chromosome"/>
</dbReference>
<gene>
    <name evidence="1" type="ORF">OE104_10255</name>
</gene>
<dbReference type="RefSeq" id="WP_275416766.1">
    <property type="nucleotide sequence ID" value="NZ_CP106878.1"/>
</dbReference>
<dbReference type="AlphaFoldDB" id="A0A9E8LSV6"/>
<proteinExistence type="predicted"/>
<accession>A0A9E8LSV6</accession>
<dbReference type="KEGG" id="faf:OE104_10255"/>